<dbReference type="SMART" id="SM00901">
    <property type="entry name" value="FRG"/>
    <property type="match status" value="1"/>
</dbReference>
<sequence>MTVVERAFLSKINNLPSTCVFRGHADSSWKLHSAATRRLIDFFDNDESIIEKAIFSDMHWVYHRSVLLEPARNNGFGNANGQMIPDIQLLARLHGFGAATGFLDFSLDPLAALGYACEGDECDGSVFVLDLASDSGFRQISVDGAEQSVEEIFRWSDMRSESLCFEIPTQGKNATGESVSDGISVQAWPLLPAGAVRKIVIAASDKPEIRQELEDRYGYRKPALFADLQRFSVVNSPRLPLPQIEDPEFSLLLGNQCYLQGDYTGAVTHYGESIELAPYSEIGYFYFVRGNAKAADGDFQGALLDYSSGIHCEEELARDRERNPEGITNGFRLWRLYYNRGNARAELEDLIGALSDYEEAIRISFQDGERESSHFTNRGNVNFLLNRYGDAISDYDQAIEVGDPFARFSKGNMLVILGRFDEALQCYDGAIREGDDRSGVICNRNGVAAILNRIGGDGYVVSAPRYKDSTRRLIVEVSLRADPDNRYTEFFNFHGMKGNIGNAAGQHLPGGKGYRGRAGFVVVVKGEEW</sequence>
<protein>
    <submittedName>
        <fullName evidence="4">Tetratricopeptide repeat protein</fullName>
    </submittedName>
</protein>
<name>A0A6B1G1Q9_9CHLR</name>
<evidence type="ECO:0000313" key="4">
    <source>
        <dbReference type="EMBL" id="MYH63782.1"/>
    </source>
</evidence>
<dbReference type="AlphaFoldDB" id="A0A6B1G1Q9"/>
<dbReference type="InterPro" id="IPR014966">
    <property type="entry name" value="FRG-dom"/>
</dbReference>
<dbReference type="InterPro" id="IPR011990">
    <property type="entry name" value="TPR-like_helical_dom_sf"/>
</dbReference>
<dbReference type="PANTHER" id="PTHR44858:SF1">
    <property type="entry name" value="UDP-N-ACETYLGLUCOSAMINE--PEPTIDE N-ACETYLGLUCOSAMINYLTRANSFERASE SPINDLY-RELATED"/>
    <property type="match status" value="1"/>
</dbReference>
<dbReference type="SUPFAM" id="SSF48452">
    <property type="entry name" value="TPR-like"/>
    <property type="match status" value="1"/>
</dbReference>
<dbReference type="SMART" id="SM00028">
    <property type="entry name" value="TPR"/>
    <property type="match status" value="5"/>
</dbReference>
<keyword evidence="1" id="KW-0677">Repeat</keyword>
<dbReference type="InterPro" id="IPR019734">
    <property type="entry name" value="TPR_rpt"/>
</dbReference>
<dbReference type="PANTHER" id="PTHR44858">
    <property type="entry name" value="TETRATRICOPEPTIDE REPEAT PROTEIN 6"/>
    <property type="match status" value="1"/>
</dbReference>
<accession>A0A6B1G1Q9</accession>
<gene>
    <name evidence="4" type="ORF">F4148_19210</name>
</gene>
<keyword evidence="2" id="KW-0802">TPR repeat</keyword>
<dbReference type="EMBL" id="VYDA01000679">
    <property type="protein sequence ID" value="MYH63782.1"/>
    <property type="molecule type" value="Genomic_DNA"/>
</dbReference>
<dbReference type="InterPro" id="IPR050498">
    <property type="entry name" value="Ycf3"/>
</dbReference>
<proteinExistence type="predicted"/>
<dbReference type="Pfam" id="PF13432">
    <property type="entry name" value="TPR_16"/>
    <property type="match status" value="1"/>
</dbReference>
<feature type="domain" description="FRG" evidence="3">
    <location>
        <begin position="15"/>
        <end position="127"/>
    </location>
</feature>
<reference evidence="4" key="1">
    <citation type="submission" date="2019-09" db="EMBL/GenBank/DDBJ databases">
        <title>Characterisation of the sponge microbiome using genome-centric metagenomics.</title>
        <authorList>
            <person name="Engelberts J.P."/>
            <person name="Robbins S.J."/>
            <person name="De Goeij J.M."/>
            <person name="Aranda M."/>
            <person name="Bell S.C."/>
            <person name="Webster N.S."/>
        </authorList>
    </citation>
    <scope>NUCLEOTIDE SEQUENCE</scope>
    <source>
        <strain evidence="4">SB0675_bin_29</strain>
    </source>
</reference>
<dbReference type="Pfam" id="PF08867">
    <property type="entry name" value="FRG"/>
    <property type="match status" value="1"/>
</dbReference>
<dbReference type="Gene3D" id="1.25.40.10">
    <property type="entry name" value="Tetratricopeptide repeat domain"/>
    <property type="match status" value="1"/>
</dbReference>
<evidence type="ECO:0000256" key="1">
    <source>
        <dbReference type="ARBA" id="ARBA00022737"/>
    </source>
</evidence>
<evidence type="ECO:0000259" key="3">
    <source>
        <dbReference type="SMART" id="SM00901"/>
    </source>
</evidence>
<comment type="caution">
    <text evidence="4">The sequence shown here is derived from an EMBL/GenBank/DDBJ whole genome shotgun (WGS) entry which is preliminary data.</text>
</comment>
<dbReference type="Pfam" id="PF13181">
    <property type="entry name" value="TPR_8"/>
    <property type="match status" value="1"/>
</dbReference>
<organism evidence="4">
    <name type="scientific">Caldilineaceae bacterium SB0675_bin_29</name>
    <dbReference type="NCBI Taxonomy" id="2605266"/>
    <lineage>
        <taxon>Bacteria</taxon>
        <taxon>Bacillati</taxon>
        <taxon>Chloroflexota</taxon>
        <taxon>Caldilineae</taxon>
        <taxon>Caldilineales</taxon>
        <taxon>Caldilineaceae</taxon>
    </lineage>
</organism>
<evidence type="ECO:0000256" key="2">
    <source>
        <dbReference type="ARBA" id="ARBA00022803"/>
    </source>
</evidence>